<dbReference type="InterPro" id="IPR015890">
    <property type="entry name" value="Chorismate_C"/>
</dbReference>
<feature type="domain" description="Chorismate-utilising enzyme C-terminal" evidence="1">
    <location>
        <begin position="80"/>
        <end position="336"/>
    </location>
</feature>
<sequence length="358" mass="40469">MKINRQRAISKFNHFSAESTPFLFIVDFQGENCVVEPLDSIDERELKFWVNGKTNVSIERGQGSGEGKEVKLEKYPLAFAQYKKGFDYVQKNIFQGNSFLTNLTCETPVDLNISLSEVFRQSQAKYKLWWEDRFVCFSPEIFVQINETGKISSFPMKGTIDASIPNAEDILLNDRKELYEHTTIVDLIRNDLSSVAEKVWVEKFRYIDTIKTQNKTQLLQVSSQISGLLPGNWRDNLGEILFSMLPAGSITGAPKAKTVEIIQKAEQETYVRVGGQTSKRGFYSGIFGVFDGKSLDSGVMIRFIEQKTDGSLTFKSGGGITANSIAEKEYEEMIQKIYVPIVRDHTVTKPKTVQSCLP</sequence>
<gene>
    <name evidence="2" type="ORF">EWM59_13805</name>
</gene>
<evidence type="ECO:0000259" key="1">
    <source>
        <dbReference type="Pfam" id="PF00425"/>
    </source>
</evidence>
<dbReference type="GO" id="GO:0046820">
    <property type="term" value="F:4-amino-4-deoxychorismate synthase activity"/>
    <property type="evidence" value="ECO:0007669"/>
    <property type="project" value="UniProtKB-EC"/>
</dbReference>
<dbReference type="SUPFAM" id="SSF56322">
    <property type="entry name" value="ADC synthase"/>
    <property type="match status" value="1"/>
</dbReference>
<protein>
    <submittedName>
        <fullName evidence="2">Aminodeoxychorismate synthase component I</fullName>
        <ecNumber evidence="2">2.6.1.85</ecNumber>
    </submittedName>
</protein>
<dbReference type="EC" id="2.6.1.85" evidence="2"/>
<dbReference type="AlphaFoldDB" id="A0A4Q5LZ52"/>
<dbReference type="RefSeq" id="WP_130021564.1">
    <property type="nucleotide sequence ID" value="NZ_SEWF01000018.1"/>
</dbReference>
<evidence type="ECO:0000313" key="2">
    <source>
        <dbReference type="EMBL" id="RYU95118.1"/>
    </source>
</evidence>
<keyword evidence="3" id="KW-1185">Reference proteome</keyword>
<name>A0A4Q5LZ52_9BACT</name>
<organism evidence="2 3">
    <name type="scientific">Emticicia agri</name>
    <dbReference type="NCBI Taxonomy" id="2492393"/>
    <lineage>
        <taxon>Bacteria</taxon>
        <taxon>Pseudomonadati</taxon>
        <taxon>Bacteroidota</taxon>
        <taxon>Cytophagia</taxon>
        <taxon>Cytophagales</taxon>
        <taxon>Leadbetterellaceae</taxon>
        <taxon>Emticicia</taxon>
    </lineage>
</organism>
<dbReference type="OrthoDB" id="9803598at2"/>
<dbReference type="Pfam" id="PF00425">
    <property type="entry name" value="Chorismate_bind"/>
    <property type="match status" value="1"/>
</dbReference>
<evidence type="ECO:0000313" key="3">
    <source>
        <dbReference type="Proteomes" id="UP000293162"/>
    </source>
</evidence>
<dbReference type="NCBIfam" id="NF005486">
    <property type="entry name" value="PRK07093.1"/>
    <property type="match status" value="1"/>
</dbReference>
<dbReference type="Proteomes" id="UP000293162">
    <property type="component" value="Unassembled WGS sequence"/>
</dbReference>
<proteinExistence type="predicted"/>
<accession>A0A4Q5LZ52</accession>
<keyword evidence="2" id="KW-0808">Transferase</keyword>
<keyword evidence="2" id="KW-0032">Aminotransferase</keyword>
<comment type="caution">
    <text evidence="2">The sequence shown here is derived from an EMBL/GenBank/DDBJ whole genome shotgun (WGS) entry which is preliminary data.</text>
</comment>
<dbReference type="PANTHER" id="PTHR11236:SF50">
    <property type="entry name" value="AMINODEOXYCHORISMATE SYNTHASE COMPONENT 1"/>
    <property type="match status" value="1"/>
</dbReference>
<dbReference type="InterPro" id="IPR005801">
    <property type="entry name" value="ADC_synthase"/>
</dbReference>
<reference evidence="2 3" key="1">
    <citation type="submission" date="2019-02" db="EMBL/GenBank/DDBJ databases">
        <title>Bacterial novel species Emticicia sp. 17J42-9 isolated from soil.</title>
        <authorList>
            <person name="Jung H.-Y."/>
        </authorList>
    </citation>
    <scope>NUCLEOTIDE SEQUENCE [LARGE SCALE GENOMIC DNA]</scope>
    <source>
        <strain evidence="2 3">17J42-9</strain>
    </source>
</reference>
<dbReference type="PANTHER" id="PTHR11236">
    <property type="entry name" value="AMINOBENZOATE/ANTHRANILATE SYNTHASE"/>
    <property type="match status" value="1"/>
</dbReference>
<dbReference type="InterPro" id="IPR019999">
    <property type="entry name" value="Anth_synth_I-like"/>
</dbReference>
<dbReference type="Gene3D" id="3.60.120.10">
    <property type="entry name" value="Anthranilate synthase"/>
    <property type="match status" value="1"/>
</dbReference>
<dbReference type="GO" id="GO:0000162">
    <property type="term" value="P:L-tryptophan biosynthetic process"/>
    <property type="evidence" value="ECO:0007669"/>
    <property type="project" value="TreeGrafter"/>
</dbReference>
<dbReference type="EMBL" id="SEWF01000018">
    <property type="protein sequence ID" value="RYU95118.1"/>
    <property type="molecule type" value="Genomic_DNA"/>
</dbReference>